<dbReference type="EMBL" id="LN899826">
    <property type="protein sequence ID" value="CUV42615.1"/>
    <property type="molecule type" value="Genomic_DNA"/>
</dbReference>
<organism evidence="2">
    <name type="scientific">Ralstonia solanacearum</name>
    <name type="common">Pseudomonas solanacearum</name>
    <dbReference type="NCBI Taxonomy" id="305"/>
    <lineage>
        <taxon>Bacteria</taxon>
        <taxon>Pseudomonadati</taxon>
        <taxon>Pseudomonadota</taxon>
        <taxon>Betaproteobacteria</taxon>
        <taxon>Burkholderiales</taxon>
        <taxon>Burkholderiaceae</taxon>
        <taxon>Ralstonia</taxon>
        <taxon>Ralstonia solanacearum species complex</taxon>
    </lineage>
</organism>
<accession>A0A0S4XCB9</accession>
<name>A0A0S4XCB9_RALSL</name>
<protein>
    <submittedName>
        <fullName evidence="2">Uncharacterized protein</fullName>
    </submittedName>
</protein>
<proteinExistence type="predicted"/>
<dbReference type="EMBL" id="LN899822">
    <property type="protein sequence ID" value="CUV60958.1"/>
    <property type="molecule type" value="Genomic_DNA"/>
</dbReference>
<sequence>MLFLQALDFRPRTDLWWSDLGNGERTRRAGPKGNGA</sequence>
<reference evidence="2" key="1">
    <citation type="submission" date="2015-10" db="EMBL/GenBank/DDBJ databases">
        <authorList>
            <person name="Gilbert D.G."/>
        </authorList>
    </citation>
    <scope>NUCLEOTIDE SEQUENCE</scope>
    <source>
        <strain evidence="2">Phyl III-seqv23</strain>
    </source>
</reference>
<evidence type="ECO:0000313" key="1">
    <source>
        <dbReference type="EMBL" id="CUV42615.1"/>
    </source>
</evidence>
<dbReference type="AlphaFoldDB" id="A0A0S4XCB9"/>
<gene>
    <name evidence="2" type="ORF">RD1301_v1_1230002</name>
    <name evidence="1" type="ORF">TF3108_v1_1380002</name>
</gene>
<evidence type="ECO:0000313" key="2">
    <source>
        <dbReference type="EMBL" id="CUV60958.1"/>
    </source>
</evidence>